<dbReference type="InterPro" id="IPR050469">
    <property type="entry name" value="Diguanylate_Cyclase"/>
</dbReference>
<dbReference type="Pfam" id="PF00990">
    <property type="entry name" value="GGDEF"/>
    <property type="match status" value="1"/>
</dbReference>
<dbReference type="FunFam" id="3.30.70.270:FF:000001">
    <property type="entry name" value="Diguanylate cyclase domain protein"/>
    <property type="match status" value="1"/>
</dbReference>
<dbReference type="SUPFAM" id="SSF55073">
    <property type="entry name" value="Nucleotide cyclase"/>
    <property type="match status" value="1"/>
</dbReference>
<evidence type="ECO:0000259" key="3">
    <source>
        <dbReference type="PROSITE" id="PS50887"/>
    </source>
</evidence>
<dbReference type="EC" id="2.7.7.65" evidence="1"/>
<proteinExistence type="predicted"/>
<dbReference type="SMART" id="SM00267">
    <property type="entry name" value="GGDEF"/>
    <property type="match status" value="1"/>
</dbReference>
<dbReference type="InterPro" id="IPR000160">
    <property type="entry name" value="GGDEF_dom"/>
</dbReference>
<dbReference type="InterPro" id="IPR029787">
    <property type="entry name" value="Nucleotide_cyclase"/>
</dbReference>
<name>A0A7C5ENM3_9BACT</name>
<comment type="catalytic activity">
    <reaction evidence="2">
        <text>2 GTP = 3',3'-c-di-GMP + 2 diphosphate</text>
        <dbReference type="Rhea" id="RHEA:24898"/>
        <dbReference type="ChEBI" id="CHEBI:33019"/>
        <dbReference type="ChEBI" id="CHEBI:37565"/>
        <dbReference type="ChEBI" id="CHEBI:58805"/>
        <dbReference type="EC" id="2.7.7.65"/>
    </reaction>
</comment>
<reference evidence="4" key="1">
    <citation type="journal article" date="2020" name="mSystems">
        <title>Genome- and Community-Level Interaction Insights into Carbon Utilization and Element Cycling Functions of Hydrothermarchaeota in Hydrothermal Sediment.</title>
        <authorList>
            <person name="Zhou Z."/>
            <person name="Liu Y."/>
            <person name="Xu W."/>
            <person name="Pan J."/>
            <person name="Luo Z.H."/>
            <person name="Li M."/>
        </authorList>
    </citation>
    <scope>NUCLEOTIDE SEQUENCE [LARGE SCALE GENOMIC DNA]</scope>
    <source>
        <strain evidence="4">SpSt-853</strain>
    </source>
</reference>
<dbReference type="CDD" id="cd01949">
    <property type="entry name" value="GGDEF"/>
    <property type="match status" value="1"/>
</dbReference>
<dbReference type="InterPro" id="IPR043128">
    <property type="entry name" value="Rev_trsase/Diguanyl_cyclase"/>
</dbReference>
<evidence type="ECO:0000313" key="4">
    <source>
        <dbReference type="EMBL" id="HGZ11882.1"/>
    </source>
</evidence>
<protein>
    <recommendedName>
        <fullName evidence="1">diguanylate cyclase</fullName>
        <ecNumber evidence="1">2.7.7.65</ecNumber>
    </recommendedName>
</protein>
<accession>A0A7C5ENM3</accession>
<dbReference type="AlphaFoldDB" id="A0A7C5ENM3"/>
<evidence type="ECO:0000256" key="2">
    <source>
        <dbReference type="ARBA" id="ARBA00034247"/>
    </source>
</evidence>
<dbReference type="PROSITE" id="PS50887">
    <property type="entry name" value="GGDEF"/>
    <property type="match status" value="1"/>
</dbReference>
<feature type="domain" description="GGDEF" evidence="3">
    <location>
        <begin position="67"/>
        <end position="201"/>
    </location>
</feature>
<dbReference type="PANTHER" id="PTHR45138:SF9">
    <property type="entry name" value="DIGUANYLATE CYCLASE DGCM-RELATED"/>
    <property type="match status" value="1"/>
</dbReference>
<dbReference type="Gene3D" id="3.30.70.270">
    <property type="match status" value="1"/>
</dbReference>
<dbReference type="NCBIfam" id="TIGR00254">
    <property type="entry name" value="GGDEF"/>
    <property type="match status" value="1"/>
</dbReference>
<organism evidence="4">
    <name type="scientific">Desulfobacca acetoxidans</name>
    <dbReference type="NCBI Taxonomy" id="60893"/>
    <lineage>
        <taxon>Bacteria</taxon>
        <taxon>Pseudomonadati</taxon>
        <taxon>Thermodesulfobacteriota</taxon>
        <taxon>Desulfobaccia</taxon>
        <taxon>Desulfobaccales</taxon>
        <taxon>Desulfobaccaceae</taxon>
        <taxon>Desulfobacca</taxon>
    </lineage>
</organism>
<dbReference type="PANTHER" id="PTHR45138">
    <property type="entry name" value="REGULATORY COMPONENTS OF SENSORY TRANSDUCTION SYSTEM"/>
    <property type="match status" value="1"/>
</dbReference>
<gene>
    <name evidence="4" type="ORF">ENW48_06650</name>
</gene>
<evidence type="ECO:0000256" key="1">
    <source>
        <dbReference type="ARBA" id="ARBA00012528"/>
    </source>
</evidence>
<dbReference type="GO" id="GO:0052621">
    <property type="term" value="F:diguanylate cyclase activity"/>
    <property type="evidence" value="ECO:0007669"/>
    <property type="project" value="UniProtKB-EC"/>
</dbReference>
<sequence>MPPLRPKPACPWEKDNCPVLAELLRLQKECRRLKELSRTDPLTGLYNRRYLLTALEQEMERTRRTGLPTTLIMLDLDHFKKINDTFGHPFGDGVLRRVACLLKSNIRKIDIPCRYGGEEFALILPGTRLSQGRRLALRLRGILEQAWTEARHKMGPITASFGVDTYTGREALTPEDFIHRADRWLLVAKARGRNTVCLPEASPSQPEVGLSSEERRLFYLSPPSCDKTGESYG</sequence>
<comment type="caution">
    <text evidence="4">The sequence shown here is derived from an EMBL/GenBank/DDBJ whole genome shotgun (WGS) entry which is preliminary data.</text>
</comment>
<dbReference type="EMBL" id="DTKJ01000044">
    <property type="protein sequence ID" value="HGZ11882.1"/>
    <property type="molecule type" value="Genomic_DNA"/>
</dbReference>